<name>B3EBW3_TRIL1</name>
<evidence type="ECO:0000259" key="10">
    <source>
        <dbReference type="PROSITE" id="PS51898"/>
    </source>
</evidence>
<dbReference type="KEGG" id="glo:Glov_3696"/>
<accession>B3EBW3</accession>
<dbReference type="InterPro" id="IPR044068">
    <property type="entry name" value="CB"/>
</dbReference>
<keyword evidence="12" id="KW-0614">Plasmid</keyword>
<dbReference type="AlphaFoldDB" id="B3EBW3"/>
<dbReference type="OrthoDB" id="283809at2"/>
<evidence type="ECO:0000256" key="6">
    <source>
        <dbReference type="ARBA" id="ARBA00023125"/>
    </source>
</evidence>
<evidence type="ECO:0000256" key="4">
    <source>
        <dbReference type="ARBA" id="ARBA00022829"/>
    </source>
</evidence>
<dbReference type="GO" id="GO:0015074">
    <property type="term" value="P:DNA integration"/>
    <property type="evidence" value="ECO:0007669"/>
    <property type="project" value="UniProtKB-KW"/>
</dbReference>
<dbReference type="GO" id="GO:0005737">
    <property type="term" value="C:cytoplasm"/>
    <property type="evidence" value="ECO:0007669"/>
    <property type="project" value="UniProtKB-SubCell"/>
</dbReference>
<proteinExistence type="predicted"/>
<dbReference type="Pfam" id="PF02899">
    <property type="entry name" value="Phage_int_SAM_1"/>
    <property type="match status" value="1"/>
</dbReference>
<dbReference type="eggNOG" id="COG4974">
    <property type="taxonomic scope" value="Bacteria"/>
</dbReference>
<evidence type="ECO:0000259" key="11">
    <source>
        <dbReference type="PROSITE" id="PS51900"/>
    </source>
</evidence>
<dbReference type="Gene3D" id="1.10.443.10">
    <property type="entry name" value="Intergrase catalytic core"/>
    <property type="match status" value="1"/>
</dbReference>
<dbReference type="PANTHER" id="PTHR30349:SF77">
    <property type="entry name" value="TYROSINE RECOMBINASE XERC"/>
    <property type="match status" value="1"/>
</dbReference>
<keyword evidence="5" id="KW-0229">DNA integration</keyword>
<evidence type="ECO:0000256" key="8">
    <source>
        <dbReference type="ARBA" id="ARBA00023306"/>
    </source>
</evidence>
<dbReference type="InterPro" id="IPR004107">
    <property type="entry name" value="Integrase_SAM-like_N"/>
</dbReference>
<dbReference type="EMBL" id="CP001090">
    <property type="protein sequence ID" value="ACD97395.1"/>
    <property type="molecule type" value="Genomic_DNA"/>
</dbReference>
<dbReference type="Gene3D" id="1.10.150.130">
    <property type="match status" value="1"/>
</dbReference>
<keyword evidence="3" id="KW-0132">Cell division</keyword>
<dbReference type="GO" id="GO:0007059">
    <property type="term" value="P:chromosome segregation"/>
    <property type="evidence" value="ECO:0007669"/>
    <property type="project" value="UniProtKB-KW"/>
</dbReference>
<dbReference type="InterPro" id="IPR011010">
    <property type="entry name" value="DNA_brk_join_enz"/>
</dbReference>
<dbReference type="InterPro" id="IPR013762">
    <property type="entry name" value="Integrase-like_cat_sf"/>
</dbReference>
<reference evidence="12 13" key="1">
    <citation type="submission" date="2008-05" db="EMBL/GenBank/DDBJ databases">
        <title>Complete sequence of plasmid of Geobacter lovleyi SZ.</title>
        <authorList>
            <consortium name="US DOE Joint Genome Institute"/>
            <person name="Lucas S."/>
            <person name="Copeland A."/>
            <person name="Lapidus A."/>
            <person name="Glavina del Rio T."/>
            <person name="Dalin E."/>
            <person name="Tice H."/>
            <person name="Bruce D."/>
            <person name="Goodwin L."/>
            <person name="Pitluck S."/>
            <person name="Chertkov O."/>
            <person name="Meincke L."/>
            <person name="Brettin T."/>
            <person name="Detter J.C."/>
            <person name="Han C."/>
            <person name="Tapia R."/>
            <person name="Kuske C.R."/>
            <person name="Schmutz J."/>
            <person name="Larimer F."/>
            <person name="Land M."/>
            <person name="Hauser L."/>
            <person name="Kyrpides N."/>
            <person name="Mikhailova N."/>
            <person name="Sung Y."/>
            <person name="Fletcher K.E."/>
            <person name="Ritalahti K.M."/>
            <person name="Loeffler F.E."/>
            <person name="Richardson P."/>
        </authorList>
    </citation>
    <scope>NUCLEOTIDE SEQUENCE [LARGE SCALE GENOMIC DNA]</scope>
    <source>
        <strain evidence="13">ATCC BAA-1151 / DSM 17278 / SZ</strain>
        <plasmid evidence="13">Plasmid pGLOV01</plasmid>
    </source>
</reference>
<evidence type="ECO:0000256" key="1">
    <source>
        <dbReference type="ARBA" id="ARBA00004496"/>
    </source>
</evidence>
<gene>
    <name evidence="12" type="ordered locus">Glov_3696</name>
</gene>
<evidence type="ECO:0000256" key="7">
    <source>
        <dbReference type="ARBA" id="ARBA00023172"/>
    </source>
</evidence>
<dbReference type="PROSITE" id="PS51898">
    <property type="entry name" value="TYR_RECOMBINASE"/>
    <property type="match status" value="1"/>
</dbReference>
<dbReference type="Pfam" id="PF00589">
    <property type="entry name" value="Phage_integrase"/>
    <property type="match status" value="1"/>
</dbReference>
<evidence type="ECO:0000256" key="2">
    <source>
        <dbReference type="ARBA" id="ARBA00022490"/>
    </source>
</evidence>
<dbReference type="PANTHER" id="PTHR30349">
    <property type="entry name" value="PHAGE INTEGRASE-RELATED"/>
    <property type="match status" value="1"/>
</dbReference>
<keyword evidence="7" id="KW-0233">DNA recombination</keyword>
<evidence type="ECO:0000313" key="12">
    <source>
        <dbReference type="EMBL" id="ACD97395.1"/>
    </source>
</evidence>
<sequence length="337" mass="37390">MAQNPKTPQIEDFEAGLPAVVHEILPVAADVPDLIDQAAEWFALDVANGDARPDTIATYISHLNHWLNWCRVNNIDPGHATTTHLKAFRQELVQSGAAHATISLKLTTVRRFYDGAVSRGLLEANPVNGVKAPRKRTADAEIIKCLTAGETERFFEAIPHDHKLKSLRDRAMAALMTLEGLRRIEICRANLEDIEETDSGVRILVHGKGKDGYIYPREDTVACIQNYLIQRGPVQSDKDGEPIFVSLSKGDKVRGRITRIGLSKWIDTMLAKAGITKKGRGCHALRHTCGALLYQATRDVKVVQETLRHASIAMAAKYSHVQERGKARYTQQIPVKP</sequence>
<keyword evidence="13" id="KW-1185">Reference proteome</keyword>
<dbReference type="InterPro" id="IPR050090">
    <property type="entry name" value="Tyrosine_recombinase_XerCD"/>
</dbReference>
<evidence type="ECO:0000256" key="5">
    <source>
        <dbReference type="ARBA" id="ARBA00022908"/>
    </source>
</evidence>
<evidence type="ECO:0000256" key="3">
    <source>
        <dbReference type="ARBA" id="ARBA00022618"/>
    </source>
</evidence>
<dbReference type="InterPro" id="IPR010998">
    <property type="entry name" value="Integrase_recombinase_N"/>
</dbReference>
<keyword evidence="2" id="KW-0963">Cytoplasm</keyword>
<dbReference type="SUPFAM" id="SSF56349">
    <property type="entry name" value="DNA breaking-rejoining enzymes"/>
    <property type="match status" value="1"/>
</dbReference>
<dbReference type="RefSeq" id="WP_012471713.1">
    <property type="nucleotide sequence ID" value="NC_010815.1"/>
</dbReference>
<evidence type="ECO:0000256" key="9">
    <source>
        <dbReference type="PROSITE-ProRule" id="PRU01248"/>
    </source>
</evidence>
<feature type="domain" description="Core-binding (CB)" evidence="11">
    <location>
        <begin position="32"/>
        <end position="117"/>
    </location>
</feature>
<feature type="domain" description="Tyr recombinase" evidence="10">
    <location>
        <begin position="141"/>
        <end position="331"/>
    </location>
</feature>
<dbReference type="HOGENOM" id="CLU_027562_9_6_7"/>
<dbReference type="GO" id="GO:0006310">
    <property type="term" value="P:DNA recombination"/>
    <property type="evidence" value="ECO:0007669"/>
    <property type="project" value="UniProtKB-KW"/>
</dbReference>
<geneLocation type="plasmid" evidence="12 13">
    <name>pGLOV01</name>
</geneLocation>
<protein>
    <submittedName>
        <fullName evidence="12">Integrase domain protein SAM domain protein</fullName>
    </submittedName>
</protein>
<dbReference type="PROSITE" id="PS51900">
    <property type="entry name" value="CB"/>
    <property type="match status" value="1"/>
</dbReference>
<keyword evidence="6 9" id="KW-0238">DNA-binding</keyword>
<comment type="subcellular location">
    <subcellularLocation>
        <location evidence="1">Cytoplasm</location>
    </subcellularLocation>
</comment>
<keyword evidence="4" id="KW-0159">Chromosome partition</keyword>
<organism evidence="12 13">
    <name type="scientific">Trichlorobacter lovleyi (strain ATCC BAA-1151 / DSM 17278 / SZ)</name>
    <name type="common">Geobacter lovleyi</name>
    <dbReference type="NCBI Taxonomy" id="398767"/>
    <lineage>
        <taxon>Bacteria</taxon>
        <taxon>Pseudomonadati</taxon>
        <taxon>Thermodesulfobacteriota</taxon>
        <taxon>Desulfuromonadia</taxon>
        <taxon>Geobacterales</taxon>
        <taxon>Geobacteraceae</taxon>
        <taxon>Trichlorobacter</taxon>
    </lineage>
</organism>
<keyword evidence="8" id="KW-0131">Cell cycle</keyword>
<dbReference type="GO" id="GO:0003677">
    <property type="term" value="F:DNA binding"/>
    <property type="evidence" value="ECO:0007669"/>
    <property type="project" value="UniProtKB-UniRule"/>
</dbReference>
<dbReference type="InterPro" id="IPR002104">
    <property type="entry name" value="Integrase_catalytic"/>
</dbReference>
<evidence type="ECO:0000313" key="13">
    <source>
        <dbReference type="Proteomes" id="UP000002420"/>
    </source>
</evidence>
<dbReference type="Proteomes" id="UP000002420">
    <property type="component" value="Plasmid pGLOV01"/>
</dbReference>
<dbReference type="GO" id="GO:0051301">
    <property type="term" value="P:cell division"/>
    <property type="evidence" value="ECO:0007669"/>
    <property type="project" value="UniProtKB-KW"/>
</dbReference>